<evidence type="ECO:0000313" key="2">
    <source>
        <dbReference type="Proteomes" id="UP000245626"/>
    </source>
</evidence>
<sequence>MLSVFKNPCLSSPPSLLSSSADRKKALEERIRNRGKRRLQKAGSEGSEDEGQDEVEHDGNGSKRAKKSKEGEDEVDAYLKEVRKHERSTLKDSGSGVRALVK</sequence>
<organism evidence="1 2">
    <name type="scientific">Violaceomyces palustris</name>
    <dbReference type="NCBI Taxonomy" id="1673888"/>
    <lineage>
        <taxon>Eukaryota</taxon>
        <taxon>Fungi</taxon>
        <taxon>Dikarya</taxon>
        <taxon>Basidiomycota</taxon>
        <taxon>Ustilaginomycotina</taxon>
        <taxon>Ustilaginomycetes</taxon>
        <taxon>Violaceomycetales</taxon>
        <taxon>Violaceomycetaceae</taxon>
        <taxon>Violaceomyces</taxon>
    </lineage>
</organism>
<dbReference type="EMBL" id="KZ819855">
    <property type="protein sequence ID" value="PWN51289.1"/>
    <property type="molecule type" value="Genomic_DNA"/>
</dbReference>
<reference evidence="1 2" key="1">
    <citation type="journal article" date="2018" name="Mol. Biol. Evol.">
        <title>Broad Genomic Sampling Reveals a Smut Pathogenic Ancestry of the Fungal Clade Ustilaginomycotina.</title>
        <authorList>
            <person name="Kijpornyongpan T."/>
            <person name="Mondo S.J."/>
            <person name="Barry K."/>
            <person name="Sandor L."/>
            <person name="Lee J."/>
            <person name="Lipzen A."/>
            <person name="Pangilinan J."/>
            <person name="LaButti K."/>
            <person name="Hainaut M."/>
            <person name="Henrissat B."/>
            <person name="Grigoriev I.V."/>
            <person name="Spatafora J.W."/>
            <person name="Aime M.C."/>
        </authorList>
    </citation>
    <scope>NUCLEOTIDE SEQUENCE [LARGE SCALE GENOMIC DNA]</scope>
    <source>
        <strain evidence="1 2">SA 807</strain>
    </source>
</reference>
<evidence type="ECO:0000313" key="1">
    <source>
        <dbReference type="EMBL" id="PWN51289.1"/>
    </source>
</evidence>
<protein>
    <submittedName>
        <fullName evidence="1">Uncharacterized protein</fullName>
    </submittedName>
</protein>
<gene>
    <name evidence="1" type="ORF">IE53DRAFT_386357</name>
</gene>
<proteinExistence type="predicted"/>
<keyword evidence="2" id="KW-1185">Reference proteome</keyword>
<name>A0ACD0NZR1_9BASI</name>
<dbReference type="Proteomes" id="UP000245626">
    <property type="component" value="Unassembled WGS sequence"/>
</dbReference>
<accession>A0ACD0NZR1</accession>